<dbReference type="GO" id="GO:0016787">
    <property type="term" value="F:hydrolase activity"/>
    <property type="evidence" value="ECO:0007669"/>
    <property type="project" value="UniProtKB-KW"/>
</dbReference>
<dbReference type="InterPro" id="IPR050266">
    <property type="entry name" value="AB_hydrolase_sf"/>
</dbReference>
<dbReference type="PRINTS" id="PR00111">
    <property type="entry name" value="ABHYDROLASE"/>
</dbReference>
<comment type="caution">
    <text evidence="2">The sequence shown here is derived from an EMBL/GenBank/DDBJ whole genome shotgun (WGS) entry which is preliminary data.</text>
</comment>
<gene>
    <name evidence="2" type="ORF">GCM10011583_62240</name>
</gene>
<proteinExistence type="predicted"/>
<dbReference type="EMBL" id="BMMV01000026">
    <property type="protein sequence ID" value="GGK21761.1"/>
    <property type="molecule type" value="Genomic_DNA"/>
</dbReference>
<evidence type="ECO:0000313" key="3">
    <source>
        <dbReference type="Proteomes" id="UP000660265"/>
    </source>
</evidence>
<dbReference type="InterPro" id="IPR029058">
    <property type="entry name" value="AB_hydrolase_fold"/>
</dbReference>
<dbReference type="PRINTS" id="PR00412">
    <property type="entry name" value="EPOXHYDRLASE"/>
</dbReference>
<dbReference type="SUPFAM" id="SSF53474">
    <property type="entry name" value="alpha/beta-Hydrolases"/>
    <property type="match status" value="1"/>
</dbReference>
<dbReference type="InterPro" id="IPR000639">
    <property type="entry name" value="Epox_hydrolase-like"/>
</dbReference>
<keyword evidence="2" id="KW-0378">Hydrolase</keyword>
<dbReference type="Pfam" id="PF12697">
    <property type="entry name" value="Abhydrolase_6"/>
    <property type="match status" value="1"/>
</dbReference>
<dbReference type="Proteomes" id="UP000660265">
    <property type="component" value="Unassembled WGS sequence"/>
</dbReference>
<dbReference type="RefSeq" id="WP_189110910.1">
    <property type="nucleotide sequence ID" value="NZ_BMMV01000026.1"/>
</dbReference>
<dbReference type="PANTHER" id="PTHR43798">
    <property type="entry name" value="MONOACYLGLYCEROL LIPASE"/>
    <property type="match status" value="1"/>
</dbReference>
<name>A0ABQ2ER53_9ACTN</name>
<dbReference type="Gene3D" id="3.40.50.1820">
    <property type="entry name" value="alpha/beta hydrolase"/>
    <property type="match status" value="1"/>
</dbReference>
<keyword evidence="3" id="KW-1185">Reference proteome</keyword>
<feature type="domain" description="AB hydrolase-1" evidence="1">
    <location>
        <begin position="26"/>
        <end position="258"/>
    </location>
</feature>
<accession>A0ABQ2ER53</accession>
<sequence length="263" mass="28319">MNGTQHTTLAGLAVDIHGTSDARRPIVLLHGLSYDRRQWGPLLDELDAVDPGRLVLAVDLPGHGGSARRPTYHLDEVAGQVHEAATEAGFDTPVVVGHSLGGALATVYAAAHPAVAVVNIDQPLLVGPFRDVLLQAEPVLRSPAFGEVWDMMLQGMRTDLLPPAARELASTATTPRQDLLLGYWDEVLTTPADVLAEERTRDMGAIRDRGIAYHHVSGEELPAAYRTWLETVQPDATVTVIPGSGHFPHLARPREVAKILAAY</sequence>
<protein>
    <submittedName>
        <fullName evidence="2">Alpha/beta hydrolase</fullName>
    </submittedName>
</protein>
<reference evidence="3" key="1">
    <citation type="journal article" date="2019" name="Int. J. Syst. Evol. Microbiol.">
        <title>The Global Catalogue of Microorganisms (GCM) 10K type strain sequencing project: providing services to taxonomists for standard genome sequencing and annotation.</title>
        <authorList>
            <consortium name="The Broad Institute Genomics Platform"/>
            <consortium name="The Broad Institute Genome Sequencing Center for Infectious Disease"/>
            <person name="Wu L."/>
            <person name="Ma J."/>
        </authorList>
    </citation>
    <scope>NUCLEOTIDE SEQUENCE [LARGE SCALE GENOMIC DNA]</scope>
    <source>
        <strain evidence="3">CGMCC 4.7275</strain>
    </source>
</reference>
<dbReference type="PANTHER" id="PTHR43798:SF33">
    <property type="entry name" value="HYDROLASE, PUTATIVE (AFU_ORTHOLOGUE AFUA_2G14860)-RELATED"/>
    <property type="match status" value="1"/>
</dbReference>
<evidence type="ECO:0000313" key="2">
    <source>
        <dbReference type="EMBL" id="GGK21761.1"/>
    </source>
</evidence>
<organism evidence="2 3">
    <name type="scientific">Streptomyces camponoticapitis</name>
    <dbReference type="NCBI Taxonomy" id="1616125"/>
    <lineage>
        <taxon>Bacteria</taxon>
        <taxon>Bacillati</taxon>
        <taxon>Actinomycetota</taxon>
        <taxon>Actinomycetes</taxon>
        <taxon>Kitasatosporales</taxon>
        <taxon>Streptomycetaceae</taxon>
        <taxon>Streptomyces</taxon>
    </lineage>
</organism>
<dbReference type="InterPro" id="IPR000073">
    <property type="entry name" value="AB_hydrolase_1"/>
</dbReference>
<evidence type="ECO:0000259" key="1">
    <source>
        <dbReference type="Pfam" id="PF12697"/>
    </source>
</evidence>